<dbReference type="Pfam" id="PF00924">
    <property type="entry name" value="MS_channel_2nd"/>
    <property type="match status" value="1"/>
</dbReference>
<gene>
    <name evidence="11" type="ORF">CWE06_06585</name>
</gene>
<sequence length="460" mass="51043">MAIESFGSDTLSVQTLLQTLTEQTKHLYSADSVPQWVTICIAILVALYTRRRMLIKLGESGSASSGLRRLAYRSLERILWPISMLIVLWAGQFVLQLWLDDTPILNVLVPLTSSFAAIRLIVYFLRKSLKGGPLLKASESLIAGIIWVIVGLYLLNLLPQVVAALDAVGVNLGDFRLSILSGLKLFFLIIIALTIAGWISHLLEIRLAETKALNASTRVGLIKFIKFALITIAVLVTLSSVGFDMSTFAVFGGALGVGLGFGLQRIAANFISGFIVIFDRSVKPGDVITIGEQFGWVQELRSRYIVLRNREGVDTLIPNENLITSEVINWSYSDTNTRIKINVDISYDDDPEEAIRIMEECALVSDRVLKDPAPVARLMEFGDNGIQLQLRVWIADAMNGFEGVRSPIKIEIFKRFKEAGITIPFPQRDLHVKSLTPEVLESLERLIQRQKESDGGQSEP</sequence>
<feature type="domain" description="Mechanosensitive ion channel MscS" evidence="8">
    <location>
        <begin position="266"/>
        <end position="331"/>
    </location>
</feature>
<feature type="transmembrane region" description="Helical" evidence="7">
    <location>
        <begin position="33"/>
        <end position="49"/>
    </location>
</feature>
<dbReference type="InterPro" id="IPR011066">
    <property type="entry name" value="MscS_channel_C_sf"/>
</dbReference>
<dbReference type="SUPFAM" id="SSF82861">
    <property type="entry name" value="Mechanosensitive channel protein MscS (YggB), transmembrane region"/>
    <property type="match status" value="1"/>
</dbReference>
<feature type="domain" description="Mechanosensitive ion channel transmembrane helices 2/3" evidence="10">
    <location>
        <begin position="223"/>
        <end position="264"/>
    </location>
</feature>
<feature type="transmembrane region" description="Helical" evidence="7">
    <location>
        <begin position="249"/>
        <end position="278"/>
    </location>
</feature>
<feature type="transmembrane region" description="Helical" evidence="7">
    <location>
        <begin position="104"/>
        <end position="125"/>
    </location>
</feature>
<dbReference type="EMBL" id="PIPI01000003">
    <property type="protein sequence ID" value="RUO20287.1"/>
    <property type="molecule type" value="Genomic_DNA"/>
</dbReference>
<dbReference type="Gene3D" id="2.30.30.60">
    <property type="match status" value="1"/>
</dbReference>
<name>A0A432VUT1_9GAMM</name>
<feature type="transmembrane region" description="Helical" evidence="7">
    <location>
        <begin position="224"/>
        <end position="243"/>
    </location>
</feature>
<feature type="transmembrane region" description="Helical" evidence="7">
    <location>
        <begin position="145"/>
        <end position="165"/>
    </location>
</feature>
<dbReference type="Gene3D" id="3.30.70.100">
    <property type="match status" value="1"/>
</dbReference>
<evidence type="ECO:0000256" key="5">
    <source>
        <dbReference type="ARBA" id="ARBA00022989"/>
    </source>
</evidence>
<dbReference type="SUPFAM" id="SSF82689">
    <property type="entry name" value="Mechanosensitive channel protein MscS (YggB), C-terminal domain"/>
    <property type="match status" value="1"/>
</dbReference>
<dbReference type="PANTHER" id="PTHR30347">
    <property type="entry name" value="POTASSIUM CHANNEL RELATED"/>
    <property type="match status" value="1"/>
</dbReference>
<feature type="domain" description="Mechanosensitive ion channel MscS C-terminal" evidence="9">
    <location>
        <begin position="339"/>
        <end position="423"/>
    </location>
</feature>
<dbReference type="Pfam" id="PF21088">
    <property type="entry name" value="MS_channel_1st"/>
    <property type="match status" value="1"/>
</dbReference>
<dbReference type="Gene3D" id="1.10.287.1260">
    <property type="match status" value="1"/>
</dbReference>
<dbReference type="OrthoDB" id="9799209at2"/>
<comment type="subcellular location">
    <subcellularLocation>
        <location evidence="1">Cell membrane</location>
        <topology evidence="1">Multi-pass membrane protein</topology>
    </subcellularLocation>
</comment>
<evidence type="ECO:0000259" key="9">
    <source>
        <dbReference type="Pfam" id="PF21082"/>
    </source>
</evidence>
<evidence type="ECO:0000259" key="8">
    <source>
        <dbReference type="Pfam" id="PF00924"/>
    </source>
</evidence>
<comment type="similarity">
    <text evidence="2">Belongs to the MscS (TC 1.A.23) family.</text>
</comment>
<reference evidence="11 12" key="1">
    <citation type="journal article" date="2011" name="Front. Microbiol.">
        <title>Genomic signatures of strain selection and enhancement in Bacillus atrophaeus var. globigii, a historical biowarfare simulant.</title>
        <authorList>
            <person name="Gibbons H.S."/>
            <person name="Broomall S.M."/>
            <person name="McNew L.A."/>
            <person name="Daligault H."/>
            <person name="Chapman C."/>
            <person name="Bruce D."/>
            <person name="Karavis M."/>
            <person name="Krepps M."/>
            <person name="McGregor P.A."/>
            <person name="Hong C."/>
            <person name="Park K.H."/>
            <person name="Akmal A."/>
            <person name="Feldman A."/>
            <person name="Lin J.S."/>
            <person name="Chang W.E."/>
            <person name="Higgs B.W."/>
            <person name="Demirev P."/>
            <person name="Lindquist J."/>
            <person name="Liem A."/>
            <person name="Fochler E."/>
            <person name="Read T.D."/>
            <person name="Tapia R."/>
            <person name="Johnson S."/>
            <person name="Bishop-Lilly K.A."/>
            <person name="Detter C."/>
            <person name="Han C."/>
            <person name="Sozhamannan S."/>
            <person name="Rosenzweig C.N."/>
            <person name="Skowronski E.W."/>
        </authorList>
    </citation>
    <scope>NUCLEOTIDE SEQUENCE [LARGE SCALE GENOMIC DNA]</scope>
    <source>
        <strain evidence="11 12">AK5</strain>
    </source>
</reference>
<feature type="transmembrane region" description="Helical" evidence="7">
    <location>
        <begin position="78"/>
        <end position="98"/>
    </location>
</feature>
<dbReference type="AlphaFoldDB" id="A0A432VUT1"/>
<dbReference type="PANTHER" id="PTHR30347:SF1">
    <property type="entry name" value="MECHANOSENSITIVE CHANNEL MSCK"/>
    <property type="match status" value="1"/>
</dbReference>
<dbReference type="InterPro" id="IPR052702">
    <property type="entry name" value="MscS-like_channel"/>
</dbReference>
<comment type="caution">
    <text evidence="11">The sequence shown here is derived from an EMBL/GenBank/DDBJ whole genome shotgun (WGS) entry which is preliminary data.</text>
</comment>
<evidence type="ECO:0000256" key="7">
    <source>
        <dbReference type="SAM" id="Phobius"/>
    </source>
</evidence>
<dbReference type="InterPro" id="IPR006685">
    <property type="entry name" value="MscS_channel_2nd"/>
</dbReference>
<evidence type="ECO:0000256" key="1">
    <source>
        <dbReference type="ARBA" id="ARBA00004651"/>
    </source>
</evidence>
<keyword evidence="12" id="KW-1185">Reference proteome</keyword>
<accession>A0A432VUT1</accession>
<evidence type="ECO:0000256" key="4">
    <source>
        <dbReference type="ARBA" id="ARBA00022692"/>
    </source>
</evidence>
<evidence type="ECO:0000256" key="6">
    <source>
        <dbReference type="ARBA" id="ARBA00023136"/>
    </source>
</evidence>
<evidence type="ECO:0000313" key="11">
    <source>
        <dbReference type="EMBL" id="RUO20287.1"/>
    </source>
</evidence>
<dbReference type="SUPFAM" id="SSF50182">
    <property type="entry name" value="Sm-like ribonucleoproteins"/>
    <property type="match status" value="1"/>
</dbReference>
<dbReference type="InterPro" id="IPR049278">
    <property type="entry name" value="MS_channel_C"/>
</dbReference>
<evidence type="ECO:0000256" key="3">
    <source>
        <dbReference type="ARBA" id="ARBA00022475"/>
    </source>
</evidence>
<protein>
    <submittedName>
        <fullName evidence="11">Mechanosensitive ion channel protein MscS</fullName>
    </submittedName>
</protein>
<keyword evidence="4 7" id="KW-0812">Transmembrane</keyword>
<keyword evidence="5 7" id="KW-1133">Transmembrane helix</keyword>
<keyword evidence="3" id="KW-1003">Cell membrane</keyword>
<dbReference type="GO" id="GO:0008381">
    <property type="term" value="F:mechanosensitive monoatomic ion channel activity"/>
    <property type="evidence" value="ECO:0007669"/>
    <property type="project" value="UniProtKB-ARBA"/>
</dbReference>
<dbReference type="RefSeq" id="WP_126792389.1">
    <property type="nucleotide sequence ID" value="NZ_PIPI01000003.1"/>
</dbReference>
<evidence type="ECO:0000256" key="2">
    <source>
        <dbReference type="ARBA" id="ARBA00008017"/>
    </source>
</evidence>
<dbReference type="Proteomes" id="UP000288212">
    <property type="component" value="Unassembled WGS sequence"/>
</dbReference>
<dbReference type="InterPro" id="IPR023408">
    <property type="entry name" value="MscS_beta-dom_sf"/>
</dbReference>
<dbReference type="InterPro" id="IPR049142">
    <property type="entry name" value="MS_channel_1st"/>
</dbReference>
<dbReference type="GO" id="GO:0005886">
    <property type="term" value="C:plasma membrane"/>
    <property type="evidence" value="ECO:0007669"/>
    <property type="project" value="UniProtKB-SubCell"/>
</dbReference>
<organism evidence="11 12">
    <name type="scientific">Aliidiomarina haloalkalitolerans</name>
    <dbReference type="NCBI Taxonomy" id="859059"/>
    <lineage>
        <taxon>Bacteria</taxon>
        <taxon>Pseudomonadati</taxon>
        <taxon>Pseudomonadota</taxon>
        <taxon>Gammaproteobacteria</taxon>
        <taxon>Alteromonadales</taxon>
        <taxon>Idiomarinaceae</taxon>
        <taxon>Aliidiomarina</taxon>
    </lineage>
</organism>
<evidence type="ECO:0000259" key="10">
    <source>
        <dbReference type="Pfam" id="PF21088"/>
    </source>
</evidence>
<dbReference type="Pfam" id="PF21082">
    <property type="entry name" value="MS_channel_3rd"/>
    <property type="match status" value="1"/>
</dbReference>
<proteinExistence type="inferred from homology"/>
<evidence type="ECO:0000313" key="12">
    <source>
        <dbReference type="Proteomes" id="UP000288212"/>
    </source>
</evidence>
<feature type="transmembrane region" description="Helical" evidence="7">
    <location>
        <begin position="185"/>
        <end position="203"/>
    </location>
</feature>
<dbReference type="InterPro" id="IPR010920">
    <property type="entry name" value="LSM_dom_sf"/>
</dbReference>
<keyword evidence="6 7" id="KW-0472">Membrane</keyword>
<dbReference type="InterPro" id="IPR011014">
    <property type="entry name" value="MscS_channel_TM-2"/>
</dbReference>